<name>A0AAN6NWH9_9PEZI</name>
<sequence length="53" mass="5925">ALTMAFASHTAMSQITDRYLNHGETRATFQFGDVDRPTGWNSHAFAPHFARGE</sequence>
<protein>
    <submittedName>
        <fullName evidence="1">Uncharacterized protein</fullName>
    </submittedName>
</protein>
<reference evidence="1" key="2">
    <citation type="submission" date="2023-06" db="EMBL/GenBank/DDBJ databases">
        <authorList>
            <consortium name="Lawrence Berkeley National Laboratory"/>
            <person name="Mondo S.J."/>
            <person name="Hensen N."/>
            <person name="Bonometti L."/>
            <person name="Westerberg I."/>
            <person name="Brannstrom I.O."/>
            <person name="Guillou S."/>
            <person name="Cros-Aarteil S."/>
            <person name="Calhoun S."/>
            <person name="Haridas S."/>
            <person name="Kuo A."/>
            <person name="Pangilinan J."/>
            <person name="Riley R."/>
            <person name="Labutti K."/>
            <person name="Andreopoulos B."/>
            <person name="Lipzen A."/>
            <person name="Chen C."/>
            <person name="Yanf M."/>
            <person name="Daum C."/>
            <person name="Ng V."/>
            <person name="Clum A."/>
            <person name="Steindorff A."/>
            <person name="Ohm R."/>
            <person name="Martin F."/>
            <person name="Silar P."/>
            <person name="Natvig D."/>
            <person name="Lalanne C."/>
            <person name="Gautier V."/>
            <person name="Ament-Velasquez S.L."/>
            <person name="Kruys A."/>
            <person name="Hutchinson M.I."/>
            <person name="Powell A.J."/>
            <person name="Barry K."/>
            <person name="Miller A.N."/>
            <person name="Grigoriev I.V."/>
            <person name="Debuchy R."/>
            <person name="Gladieux P."/>
            <person name="Thoren M.H."/>
            <person name="Johannesson H."/>
        </authorList>
    </citation>
    <scope>NUCLEOTIDE SEQUENCE</scope>
    <source>
        <strain evidence="1">CBS 626.80</strain>
    </source>
</reference>
<gene>
    <name evidence="1" type="ORF">QBC32DRAFT_193516</name>
</gene>
<dbReference type="AlphaFoldDB" id="A0AAN6NWH9"/>
<dbReference type="EMBL" id="MU859106">
    <property type="protein sequence ID" value="KAK3953395.1"/>
    <property type="molecule type" value="Genomic_DNA"/>
</dbReference>
<comment type="caution">
    <text evidence="1">The sequence shown here is derived from an EMBL/GenBank/DDBJ whole genome shotgun (WGS) entry which is preliminary data.</text>
</comment>
<evidence type="ECO:0000313" key="2">
    <source>
        <dbReference type="Proteomes" id="UP001303222"/>
    </source>
</evidence>
<proteinExistence type="predicted"/>
<feature type="non-terminal residue" evidence="1">
    <location>
        <position position="53"/>
    </location>
</feature>
<keyword evidence="2" id="KW-1185">Reference proteome</keyword>
<dbReference type="Proteomes" id="UP001303222">
    <property type="component" value="Unassembled WGS sequence"/>
</dbReference>
<organism evidence="1 2">
    <name type="scientific">Pseudoneurospora amorphoporcata</name>
    <dbReference type="NCBI Taxonomy" id="241081"/>
    <lineage>
        <taxon>Eukaryota</taxon>
        <taxon>Fungi</taxon>
        <taxon>Dikarya</taxon>
        <taxon>Ascomycota</taxon>
        <taxon>Pezizomycotina</taxon>
        <taxon>Sordariomycetes</taxon>
        <taxon>Sordariomycetidae</taxon>
        <taxon>Sordariales</taxon>
        <taxon>Sordariaceae</taxon>
        <taxon>Pseudoneurospora</taxon>
    </lineage>
</organism>
<evidence type="ECO:0000313" key="1">
    <source>
        <dbReference type="EMBL" id="KAK3953395.1"/>
    </source>
</evidence>
<reference evidence="1" key="1">
    <citation type="journal article" date="2023" name="Mol. Phylogenet. Evol.">
        <title>Genome-scale phylogeny and comparative genomics of the fungal order Sordariales.</title>
        <authorList>
            <person name="Hensen N."/>
            <person name="Bonometti L."/>
            <person name="Westerberg I."/>
            <person name="Brannstrom I.O."/>
            <person name="Guillou S."/>
            <person name="Cros-Aarteil S."/>
            <person name="Calhoun S."/>
            <person name="Haridas S."/>
            <person name="Kuo A."/>
            <person name="Mondo S."/>
            <person name="Pangilinan J."/>
            <person name="Riley R."/>
            <person name="LaButti K."/>
            <person name="Andreopoulos B."/>
            <person name="Lipzen A."/>
            <person name="Chen C."/>
            <person name="Yan M."/>
            <person name="Daum C."/>
            <person name="Ng V."/>
            <person name="Clum A."/>
            <person name="Steindorff A."/>
            <person name="Ohm R.A."/>
            <person name="Martin F."/>
            <person name="Silar P."/>
            <person name="Natvig D.O."/>
            <person name="Lalanne C."/>
            <person name="Gautier V."/>
            <person name="Ament-Velasquez S.L."/>
            <person name="Kruys A."/>
            <person name="Hutchinson M.I."/>
            <person name="Powell A.J."/>
            <person name="Barry K."/>
            <person name="Miller A.N."/>
            <person name="Grigoriev I.V."/>
            <person name="Debuchy R."/>
            <person name="Gladieux P."/>
            <person name="Hiltunen Thoren M."/>
            <person name="Johannesson H."/>
        </authorList>
    </citation>
    <scope>NUCLEOTIDE SEQUENCE</scope>
    <source>
        <strain evidence="1">CBS 626.80</strain>
    </source>
</reference>
<feature type="non-terminal residue" evidence="1">
    <location>
        <position position="1"/>
    </location>
</feature>
<accession>A0AAN6NWH9</accession>